<feature type="domain" description="Transposase IS4-like" evidence="1">
    <location>
        <begin position="133"/>
        <end position="332"/>
    </location>
</feature>
<evidence type="ECO:0008006" key="5">
    <source>
        <dbReference type="Google" id="ProtNLM"/>
    </source>
</evidence>
<dbReference type="RefSeq" id="WP_344979746.1">
    <property type="nucleotide sequence ID" value="NZ_BAAAVI010000068.1"/>
</dbReference>
<dbReference type="InterPro" id="IPR024473">
    <property type="entry name" value="Transposases_IS4_N"/>
</dbReference>
<dbReference type="Pfam" id="PF13006">
    <property type="entry name" value="Nterm_IS4"/>
    <property type="match status" value="1"/>
</dbReference>
<name>A0ABN3W7A0_9ACTN</name>
<organism evidence="3 4">
    <name type="scientific">Streptosporangium fragile</name>
    <dbReference type="NCBI Taxonomy" id="46186"/>
    <lineage>
        <taxon>Bacteria</taxon>
        <taxon>Bacillati</taxon>
        <taxon>Actinomycetota</taxon>
        <taxon>Actinomycetes</taxon>
        <taxon>Streptosporangiales</taxon>
        <taxon>Streptosporangiaceae</taxon>
        <taxon>Streptosporangium</taxon>
    </lineage>
</organism>
<evidence type="ECO:0000259" key="1">
    <source>
        <dbReference type="Pfam" id="PF01609"/>
    </source>
</evidence>
<reference evidence="3 4" key="1">
    <citation type="journal article" date="2019" name="Int. J. Syst. Evol. Microbiol.">
        <title>The Global Catalogue of Microorganisms (GCM) 10K type strain sequencing project: providing services to taxonomists for standard genome sequencing and annotation.</title>
        <authorList>
            <consortium name="The Broad Institute Genomics Platform"/>
            <consortium name="The Broad Institute Genome Sequencing Center for Infectious Disease"/>
            <person name="Wu L."/>
            <person name="Ma J."/>
        </authorList>
    </citation>
    <scope>NUCLEOTIDE SEQUENCE [LARGE SCALE GENOMIC DNA]</scope>
    <source>
        <strain evidence="3 4">JCM 6242</strain>
    </source>
</reference>
<protein>
    <recommendedName>
        <fullName evidence="5">IS4 family transposase</fullName>
    </recommendedName>
</protein>
<dbReference type="InterPro" id="IPR002559">
    <property type="entry name" value="Transposase_11"/>
</dbReference>
<sequence length="376" mass="40857">MKTEPGDGRLADHLSIGILISAFPAPLLDEVVQITGCADRRRRALPVRLTIYYVLALCMFPDRNYDEVMRLLLNGLAWHSRWTRSWEPPSTSAISRARARLGAEPLRVLFRRTAGPGPQARAAAPGPAGLRPVTMDGTTLTVPETRDNAAFGYPREGPRLPCVRVAAVADDGTHALIDATIGGSGTGRYELAPRLLRDLRSGVLLLARPGPHGDALWRQASQAGVHLLWGVGRTARFPVARRLGDGSYLSRPPGWGGAPLRVIPLPGAEWLITTLVDPARAPAAELAARYAERWIMDRALAWLRSDRGGPAVLRSRTPETVAQEIWALLCVYQAVRALTCRGTHRAEAPYTHVRPASRVRAGGRAEGVAGARPVRR</sequence>
<evidence type="ECO:0000259" key="2">
    <source>
        <dbReference type="Pfam" id="PF13006"/>
    </source>
</evidence>
<gene>
    <name evidence="3" type="ORF">GCM10010517_66090</name>
</gene>
<evidence type="ECO:0000313" key="3">
    <source>
        <dbReference type="EMBL" id="GAA2900464.1"/>
    </source>
</evidence>
<evidence type="ECO:0000313" key="4">
    <source>
        <dbReference type="Proteomes" id="UP001500831"/>
    </source>
</evidence>
<proteinExistence type="predicted"/>
<keyword evidence="4" id="KW-1185">Reference proteome</keyword>
<dbReference type="Pfam" id="PF01609">
    <property type="entry name" value="DDE_Tnp_1"/>
    <property type="match status" value="1"/>
</dbReference>
<accession>A0ABN3W7A0</accession>
<dbReference type="EMBL" id="BAAAVI010000068">
    <property type="protein sequence ID" value="GAA2900464.1"/>
    <property type="molecule type" value="Genomic_DNA"/>
</dbReference>
<comment type="caution">
    <text evidence="3">The sequence shown here is derived from an EMBL/GenBank/DDBJ whole genome shotgun (WGS) entry which is preliminary data.</text>
</comment>
<dbReference type="Proteomes" id="UP001500831">
    <property type="component" value="Unassembled WGS sequence"/>
</dbReference>
<feature type="domain" description="Transposase IS4 N-terminal" evidence="2">
    <location>
        <begin position="15"/>
        <end position="111"/>
    </location>
</feature>